<accession>C5DCW6</accession>
<feature type="region of interest" description="Disordered" evidence="5">
    <location>
        <begin position="1"/>
        <end position="22"/>
    </location>
</feature>
<evidence type="ECO:0000313" key="7">
    <source>
        <dbReference type="EMBL" id="CAR21627.1"/>
    </source>
</evidence>
<evidence type="ECO:0000256" key="3">
    <source>
        <dbReference type="ARBA" id="ARBA00022989"/>
    </source>
</evidence>
<feature type="transmembrane region" description="Helical" evidence="6">
    <location>
        <begin position="87"/>
        <end position="108"/>
    </location>
</feature>
<sequence length="263" mass="28354">MRLPRQPQPQYKKTAPAGGAGLDRPAYAVVHSRDYDFDSTTMRANGRTMTCAALNALCLCTSTWGLWRATEVRLPASLAGAGHRQFLTILAVVATIITNVANLGALAAGGARARRAARQVALPVALVVETVVAVVYWPLRLFALPLIMHDVKDGSRMPLAVSVDCAVHLAPVVLLGADYALVEQRPFEMSLGRAWVVVTALGLGYRRYLETMVDRAGGAAYPYPFLDVAEPYQSGIFVVVTTAAWAVFWGYKKVHAGRASGRT</sequence>
<keyword evidence="8" id="KW-1185">Reference proteome</keyword>
<feature type="transmembrane region" description="Helical" evidence="6">
    <location>
        <begin position="232"/>
        <end position="251"/>
    </location>
</feature>
<dbReference type="GO" id="GO:0016020">
    <property type="term" value="C:membrane"/>
    <property type="evidence" value="ECO:0007669"/>
    <property type="project" value="InterPro"/>
</dbReference>
<evidence type="ECO:0000313" key="8">
    <source>
        <dbReference type="Proteomes" id="UP000002036"/>
    </source>
</evidence>
<feature type="transmembrane region" description="Helical" evidence="6">
    <location>
        <begin position="49"/>
        <end position="67"/>
    </location>
</feature>
<evidence type="ECO:0000256" key="1">
    <source>
        <dbReference type="ARBA" id="ARBA00004127"/>
    </source>
</evidence>
<gene>
    <name evidence="7" type="ordered locus">KLTH0B06358g</name>
</gene>
<feature type="transmembrane region" description="Helical" evidence="6">
    <location>
        <begin position="120"/>
        <end position="139"/>
    </location>
</feature>
<dbReference type="GeneID" id="8290904"/>
<dbReference type="AlphaFoldDB" id="C5DCW6"/>
<reference evidence="7 8" key="1">
    <citation type="journal article" date="2009" name="Genome Res.">
        <title>Comparative genomics of protoploid Saccharomycetaceae.</title>
        <authorList>
            <consortium name="The Genolevures Consortium"/>
            <person name="Souciet J.-L."/>
            <person name="Dujon B."/>
            <person name="Gaillardin C."/>
            <person name="Johnston M."/>
            <person name="Baret P.V."/>
            <person name="Cliften P."/>
            <person name="Sherman D.J."/>
            <person name="Weissenbach J."/>
            <person name="Westhof E."/>
            <person name="Wincker P."/>
            <person name="Jubin C."/>
            <person name="Poulain J."/>
            <person name="Barbe V."/>
            <person name="Segurens B."/>
            <person name="Artiguenave F."/>
            <person name="Anthouard V."/>
            <person name="Vacherie B."/>
            <person name="Val M.-E."/>
            <person name="Fulton R.S."/>
            <person name="Minx P."/>
            <person name="Wilson R."/>
            <person name="Durrens P."/>
            <person name="Jean G."/>
            <person name="Marck C."/>
            <person name="Martin T."/>
            <person name="Nikolski M."/>
            <person name="Rolland T."/>
            <person name="Seret M.-L."/>
            <person name="Casaregola S."/>
            <person name="Despons L."/>
            <person name="Fairhead C."/>
            <person name="Fischer G."/>
            <person name="Lafontaine I."/>
            <person name="Leh V."/>
            <person name="Lemaire M."/>
            <person name="de Montigny J."/>
            <person name="Neuveglise C."/>
            <person name="Thierry A."/>
            <person name="Blanc-Lenfle I."/>
            <person name="Bleykasten C."/>
            <person name="Diffels J."/>
            <person name="Fritsch E."/>
            <person name="Frangeul L."/>
            <person name="Goeffon A."/>
            <person name="Jauniaux N."/>
            <person name="Kachouri-Lafond R."/>
            <person name="Payen C."/>
            <person name="Potier S."/>
            <person name="Pribylova L."/>
            <person name="Ozanne C."/>
            <person name="Richard G.-F."/>
            <person name="Sacerdot C."/>
            <person name="Straub M.-L."/>
            <person name="Talla E."/>
        </authorList>
    </citation>
    <scope>NUCLEOTIDE SEQUENCE [LARGE SCALE GENOMIC DNA]</scope>
    <source>
        <strain evidence="8">ATCC 56472 / CBS 6340 / NRRL Y-8284</strain>
    </source>
</reference>
<dbReference type="GO" id="GO:0012505">
    <property type="term" value="C:endomembrane system"/>
    <property type="evidence" value="ECO:0007669"/>
    <property type="project" value="UniProtKB-SubCell"/>
</dbReference>
<evidence type="ECO:0000256" key="5">
    <source>
        <dbReference type="SAM" id="MobiDB-lite"/>
    </source>
</evidence>
<keyword evidence="2 6" id="KW-0812">Transmembrane</keyword>
<dbReference type="FunCoup" id="C5DCW6">
    <property type="interactions" value="97"/>
</dbReference>
<dbReference type="Proteomes" id="UP000002036">
    <property type="component" value="Chromosome B"/>
</dbReference>
<evidence type="ECO:0000256" key="2">
    <source>
        <dbReference type="ARBA" id="ARBA00022692"/>
    </source>
</evidence>
<dbReference type="Pfam" id="PF04750">
    <property type="entry name" value="Far-17a_AIG1"/>
    <property type="match status" value="1"/>
</dbReference>
<name>C5DCW6_LACTC</name>
<dbReference type="RefSeq" id="XP_002552065.1">
    <property type="nucleotide sequence ID" value="XM_002552019.1"/>
</dbReference>
<dbReference type="InterPro" id="IPR006838">
    <property type="entry name" value="ADTRP_AIG1"/>
</dbReference>
<dbReference type="EMBL" id="CU928166">
    <property type="protein sequence ID" value="CAR21627.1"/>
    <property type="molecule type" value="Genomic_DNA"/>
</dbReference>
<keyword evidence="3 6" id="KW-1133">Transmembrane helix</keyword>
<evidence type="ECO:0000256" key="4">
    <source>
        <dbReference type="ARBA" id="ARBA00023136"/>
    </source>
</evidence>
<dbReference type="OrthoDB" id="1898221at2759"/>
<dbReference type="HOGENOM" id="CLU_087038_0_0_1"/>
<proteinExistence type="predicted"/>
<dbReference type="PANTHER" id="PTHR10989:SF16">
    <property type="entry name" value="AT02829P-RELATED"/>
    <property type="match status" value="1"/>
</dbReference>
<evidence type="ECO:0000256" key="6">
    <source>
        <dbReference type="SAM" id="Phobius"/>
    </source>
</evidence>
<dbReference type="OMA" id="CWVEYCA"/>
<dbReference type="PANTHER" id="PTHR10989">
    <property type="entry name" value="ANDROGEN-INDUCED PROTEIN 1-RELATED"/>
    <property type="match status" value="1"/>
</dbReference>
<dbReference type="eggNOG" id="KOG3989">
    <property type="taxonomic scope" value="Eukaryota"/>
</dbReference>
<comment type="subcellular location">
    <subcellularLocation>
        <location evidence="1">Endomembrane system</location>
        <topology evidence="1">Multi-pass membrane protein</topology>
    </subcellularLocation>
</comment>
<organism evidence="7 8">
    <name type="scientific">Lachancea thermotolerans (strain ATCC 56472 / CBS 6340 / NRRL Y-8284)</name>
    <name type="common">Yeast</name>
    <name type="synonym">Kluyveromyces thermotolerans</name>
    <dbReference type="NCBI Taxonomy" id="559295"/>
    <lineage>
        <taxon>Eukaryota</taxon>
        <taxon>Fungi</taxon>
        <taxon>Dikarya</taxon>
        <taxon>Ascomycota</taxon>
        <taxon>Saccharomycotina</taxon>
        <taxon>Saccharomycetes</taxon>
        <taxon>Saccharomycetales</taxon>
        <taxon>Saccharomycetaceae</taxon>
        <taxon>Lachancea</taxon>
    </lineage>
</organism>
<dbReference type="InParanoid" id="C5DCW6"/>
<protein>
    <submittedName>
        <fullName evidence="7">KLTH0B06358p</fullName>
    </submittedName>
</protein>
<dbReference type="KEGG" id="lth:KLTH0B06358g"/>
<keyword evidence="4 6" id="KW-0472">Membrane</keyword>